<feature type="chain" id="PRO_5007170779" description="DUF4349 domain-containing protein" evidence="4">
    <location>
        <begin position="46"/>
        <end position="348"/>
    </location>
</feature>
<evidence type="ECO:0000259" key="5">
    <source>
        <dbReference type="Pfam" id="PF14257"/>
    </source>
</evidence>
<sequence length="348" mass="36117">MPAPHGRLVTYIGLMRKQTSGSVHRHRLTVAVFAVAVLAFAPACAAGHSPDSSAPAAPQSDAGFAPAAPAPAPESGPGHKQAPAPADVKRDIVKTASMSITTGNPVAVADKAVALATDAGGRVDSRSEDAGSSSGRAHIALALRVPAAELEGTLDEFKKLGTVQTVEVRADDVTSQRVDLDARIKALQTSVDRLLGIMRDARDPDALIKAEDALSQRQAELDSLRAQRTQLGDQIDYSTVNLDITAEQIGGPAPQYQGFWGQVERGWHGLVSAASGFVMLFGLLLPWLAVFALAAVIIVAAVRLARSRRGPGSAAGQAGRQDGQLQGQGSATDEDQDGESDPVARPGP</sequence>
<feature type="transmembrane region" description="Helical" evidence="3">
    <location>
        <begin position="277"/>
        <end position="302"/>
    </location>
</feature>
<feature type="compositionally biased region" description="Low complexity" evidence="2">
    <location>
        <begin position="48"/>
        <end position="67"/>
    </location>
</feature>
<dbReference type="EMBL" id="BCSZ01000051">
    <property type="protein sequence ID" value="GAT04896.1"/>
    <property type="molecule type" value="Genomic_DNA"/>
</dbReference>
<evidence type="ECO:0000256" key="3">
    <source>
        <dbReference type="SAM" id="Phobius"/>
    </source>
</evidence>
<feature type="region of interest" description="Disordered" evidence="2">
    <location>
        <begin position="310"/>
        <end position="348"/>
    </location>
</feature>
<protein>
    <recommendedName>
        <fullName evidence="5">DUF4349 domain-containing protein</fullName>
    </recommendedName>
</protein>
<dbReference type="Proteomes" id="UP000069705">
    <property type="component" value="Unassembled WGS sequence"/>
</dbReference>
<keyword evidence="3" id="KW-0472">Membrane</keyword>
<evidence type="ECO:0000256" key="4">
    <source>
        <dbReference type="SAM" id="SignalP"/>
    </source>
</evidence>
<dbReference type="AlphaFoldDB" id="A0A124E518"/>
<reference evidence="7" key="2">
    <citation type="submission" date="2016-02" db="EMBL/GenBank/DDBJ databases">
        <title>Draft genome sequence of five rapidly growing Mycobacterium species.</title>
        <authorList>
            <person name="Katahira K."/>
            <person name="Gotou Y."/>
            <person name="Iida K."/>
            <person name="Ogura Y."/>
            <person name="Hayashi T."/>
        </authorList>
    </citation>
    <scope>NUCLEOTIDE SEQUENCE [LARGE SCALE GENOMIC DNA]</scope>
    <source>
        <strain evidence="7">JCM6368</strain>
    </source>
</reference>
<dbReference type="InterPro" id="IPR025645">
    <property type="entry name" value="DUF4349"/>
</dbReference>
<accession>A0A124E518</accession>
<comment type="caution">
    <text evidence="6">The sequence shown here is derived from an EMBL/GenBank/DDBJ whole genome shotgun (WGS) entry which is preliminary data.</text>
</comment>
<keyword evidence="4" id="KW-0732">Signal</keyword>
<gene>
    <name evidence="6" type="ORF">RMCFA_5007</name>
</gene>
<evidence type="ECO:0000313" key="6">
    <source>
        <dbReference type="EMBL" id="GAT04896.1"/>
    </source>
</evidence>
<feature type="domain" description="DUF4349" evidence="5">
    <location>
        <begin position="90"/>
        <end position="297"/>
    </location>
</feature>
<evidence type="ECO:0000256" key="2">
    <source>
        <dbReference type="SAM" id="MobiDB-lite"/>
    </source>
</evidence>
<keyword evidence="1" id="KW-0175">Coiled coil</keyword>
<dbReference type="Pfam" id="PF14257">
    <property type="entry name" value="DUF4349"/>
    <property type="match status" value="1"/>
</dbReference>
<feature type="coiled-coil region" evidence="1">
    <location>
        <begin position="207"/>
        <end position="234"/>
    </location>
</feature>
<evidence type="ECO:0000256" key="1">
    <source>
        <dbReference type="SAM" id="Coils"/>
    </source>
</evidence>
<feature type="region of interest" description="Disordered" evidence="2">
    <location>
        <begin position="48"/>
        <end position="86"/>
    </location>
</feature>
<name>A0A124E518_MYCFO</name>
<reference evidence="6 7" key="1">
    <citation type="journal article" date="2016" name="Genome Announc.">
        <title>Draft Genome Sequences of Five Rapidly Growing Mycobacterium Species, M. thermoresistibile, M. fortuitum subsp. acetamidolyticum, M. canariasense, M. brisbanense, and M. novocastrense.</title>
        <authorList>
            <person name="Katahira K."/>
            <person name="Ogura Y."/>
            <person name="Gotoh Y."/>
            <person name="Hayashi T."/>
        </authorList>
    </citation>
    <scope>NUCLEOTIDE SEQUENCE [LARGE SCALE GENOMIC DNA]</scope>
    <source>
        <strain evidence="6 7">JCM6368</strain>
    </source>
</reference>
<proteinExistence type="predicted"/>
<feature type="signal peptide" evidence="4">
    <location>
        <begin position="1"/>
        <end position="45"/>
    </location>
</feature>
<evidence type="ECO:0000313" key="7">
    <source>
        <dbReference type="Proteomes" id="UP000069705"/>
    </source>
</evidence>
<organism evidence="6 7">
    <name type="scientific">Mycolicibacterium fortuitum subsp. acetamidolyticum</name>
    <dbReference type="NCBI Taxonomy" id="144550"/>
    <lineage>
        <taxon>Bacteria</taxon>
        <taxon>Bacillati</taxon>
        <taxon>Actinomycetota</taxon>
        <taxon>Actinomycetes</taxon>
        <taxon>Mycobacteriales</taxon>
        <taxon>Mycobacteriaceae</taxon>
        <taxon>Mycolicibacterium</taxon>
    </lineage>
</organism>
<keyword evidence="3" id="KW-1133">Transmembrane helix</keyword>
<keyword evidence="3" id="KW-0812">Transmembrane</keyword>